<dbReference type="PANTHER" id="PTHR24055">
    <property type="entry name" value="MITOGEN-ACTIVATED PROTEIN KINASE"/>
    <property type="match status" value="1"/>
</dbReference>
<dbReference type="PROSITE" id="PS00108">
    <property type="entry name" value="PROTEIN_KINASE_ST"/>
    <property type="match status" value="1"/>
</dbReference>
<dbReference type="InterPro" id="IPR017441">
    <property type="entry name" value="Protein_kinase_ATP_BS"/>
</dbReference>
<keyword evidence="1 3" id="KW-0547">Nucleotide-binding</keyword>
<dbReference type="PROSITE" id="PS00107">
    <property type="entry name" value="PROTEIN_KINASE_ATP"/>
    <property type="match status" value="1"/>
</dbReference>
<dbReference type="AlphaFoldDB" id="X6PD78"/>
<keyword evidence="4" id="KW-0472">Membrane</keyword>
<evidence type="ECO:0000313" key="7">
    <source>
        <dbReference type="Proteomes" id="UP000023152"/>
    </source>
</evidence>
<keyword evidence="4" id="KW-1133">Transmembrane helix</keyword>
<dbReference type="GO" id="GO:0005524">
    <property type="term" value="F:ATP binding"/>
    <property type="evidence" value="ECO:0007669"/>
    <property type="project" value="UniProtKB-UniRule"/>
</dbReference>
<dbReference type="Gene3D" id="3.30.200.20">
    <property type="entry name" value="Phosphorylase Kinase, domain 1"/>
    <property type="match status" value="1"/>
</dbReference>
<keyword evidence="4" id="KW-0812">Transmembrane</keyword>
<keyword evidence="6" id="KW-0418">Kinase</keyword>
<sequence>MVMGELYLFPRRIIQIQWKKPTKKVWSTIPPFSSQSNSHNTCPVAEGYIYPKAQPKPCITKETANFQCTEQSENTVVQSKNIQSDIIDNLDKHYAQRYENVGWLGKGAYGIVREAIALHDINKHVAKGDKVAIKTVKGIFTNVLEAKRLLRELHMLQLFRSHSAIVQLIDIVPPFPDDTSFSQLSLVFERVDTDLKKVIFSNQKFTYNLYFFFLFFFFYYFIFYFLLFVQFSKQLASCLECDTRSLHIEFITYQLLLAAMYMHSAGIVHRDLKPANVLINVNCTIKICDFGLARGINQSPDLESLAEADGVGKVSKSLKQRAPTRHVATRWYRAPEVILSHLDRKFLPQLDMWSIGCIFGELLQMNDRFCKHVEERKPLFPGTTCFPLSGSHISKKQGNDQLQGNPNFKLFFLALIAFVLKHAYINFFFFFSFGTHSDLQYVSSKAPRSITKEKFLEAEKKARRALDLLLRFLQYDVEKRISAEDALKHTYFERVRDKQLEMKHQPVHFEFEEENLNEQEIQSFVHTKTSFLRISEHVTYF</sequence>
<evidence type="ECO:0000256" key="3">
    <source>
        <dbReference type="PROSITE-ProRule" id="PRU10141"/>
    </source>
</evidence>
<dbReference type="Gene3D" id="1.10.510.10">
    <property type="entry name" value="Transferase(Phosphotransferase) domain 1"/>
    <property type="match status" value="1"/>
</dbReference>
<evidence type="ECO:0000313" key="6">
    <source>
        <dbReference type="EMBL" id="ETO36014.1"/>
    </source>
</evidence>
<protein>
    <submittedName>
        <fullName evidence="6">Mitogen-activated protein kinase 2</fullName>
    </submittedName>
</protein>
<feature type="transmembrane region" description="Helical" evidence="4">
    <location>
        <begin position="410"/>
        <end position="433"/>
    </location>
</feature>
<name>X6PD78_RETFI</name>
<dbReference type="PROSITE" id="PS50011">
    <property type="entry name" value="PROTEIN_KINASE_DOM"/>
    <property type="match status" value="1"/>
</dbReference>
<dbReference type="SUPFAM" id="SSF56112">
    <property type="entry name" value="Protein kinase-like (PK-like)"/>
    <property type="match status" value="1"/>
</dbReference>
<dbReference type="InterPro" id="IPR008271">
    <property type="entry name" value="Ser/Thr_kinase_AS"/>
</dbReference>
<dbReference type="InterPro" id="IPR000719">
    <property type="entry name" value="Prot_kinase_dom"/>
</dbReference>
<keyword evidence="2 3" id="KW-0067">ATP-binding</keyword>
<reference evidence="6 7" key="1">
    <citation type="journal article" date="2013" name="Curr. Biol.">
        <title>The Genome of the Foraminiferan Reticulomyxa filosa.</title>
        <authorList>
            <person name="Glockner G."/>
            <person name="Hulsmann N."/>
            <person name="Schleicher M."/>
            <person name="Noegel A.A."/>
            <person name="Eichinger L."/>
            <person name="Gallinger C."/>
            <person name="Pawlowski J."/>
            <person name="Sierra R."/>
            <person name="Euteneuer U."/>
            <person name="Pillet L."/>
            <person name="Moustafa A."/>
            <person name="Platzer M."/>
            <person name="Groth M."/>
            <person name="Szafranski K."/>
            <person name="Schliwa M."/>
        </authorList>
    </citation>
    <scope>NUCLEOTIDE SEQUENCE [LARGE SCALE GENOMIC DNA]</scope>
</reference>
<dbReference type="Pfam" id="PF00069">
    <property type="entry name" value="Pkinase"/>
    <property type="match status" value="1"/>
</dbReference>
<evidence type="ECO:0000259" key="5">
    <source>
        <dbReference type="PROSITE" id="PS50011"/>
    </source>
</evidence>
<organism evidence="6 7">
    <name type="scientific">Reticulomyxa filosa</name>
    <dbReference type="NCBI Taxonomy" id="46433"/>
    <lineage>
        <taxon>Eukaryota</taxon>
        <taxon>Sar</taxon>
        <taxon>Rhizaria</taxon>
        <taxon>Retaria</taxon>
        <taxon>Foraminifera</taxon>
        <taxon>Monothalamids</taxon>
        <taxon>Reticulomyxidae</taxon>
        <taxon>Reticulomyxa</taxon>
    </lineage>
</organism>
<feature type="binding site" evidence="3">
    <location>
        <position position="134"/>
    </location>
    <ligand>
        <name>ATP</name>
        <dbReference type="ChEBI" id="CHEBI:30616"/>
    </ligand>
</feature>
<keyword evidence="7" id="KW-1185">Reference proteome</keyword>
<feature type="transmembrane region" description="Helical" evidence="4">
    <location>
        <begin position="209"/>
        <end position="229"/>
    </location>
</feature>
<dbReference type="InterPro" id="IPR050117">
    <property type="entry name" value="MAPK"/>
</dbReference>
<dbReference type="Proteomes" id="UP000023152">
    <property type="component" value="Unassembled WGS sequence"/>
</dbReference>
<gene>
    <name evidence="6" type="ORF">RFI_01044</name>
</gene>
<dbReference type="InterPro" id="IPR011009">
    <property type="entry name" value="Kinase-like_dom_sf"/>
</dbReference>
<evidence type="ECO:0000256" key="4">
    <source>
        <dbReference type="SAM" id="Phobius"/>
    </source>
</evidence>
<proteinExistence type="predicted"/>
<dbReference type="SMART" id="SM00220">
    <property type="entry name" value="S_TKc"/>
    <property type="match status" value="1"/>
</dbReference>
<evidence type="ECO:0000256" key="2">
    <source>
        <dbReference type="ARBA" id="ARBA00022840"/>
    </source>
</evidence>
<feature type="domain" description="Protein kinase" evidence="5">
    <location>
        <begin position="98"/>
        <end position="492"/>
    </location>
</feature>
<keyword evidence="6" id="KW-0808">Transferase</keyword>
<evidence type="ECO:0000256" key="1">
    <source>
        <dbReference type="ARBA" id="ARBA00022741"/>
    </source>
</evidence>
<dbReference type="EMBL" id="ASPP01001073">
    <property type="protein sequence ID" value="ETO36014.1"/>
    <property type="molecule type" value="Genomic_DNA"/>
</dbReference>
<dbReference type="GO" id="GO:0004672">
    <property type="term" value="F:protein kinase activity"/>
    <property type="evidence" value="ECO:0007669"/>
    <property type="project" value="InterPro"/>
</dbReference>
<comment type="caution">
    <text evidence="6">The sequence shown here is derived from an EMBL/GenBank/DDBJ whole genome shotgun (WGS) entry which is preliminary data.</text>
</comment>
<accession>X6PD78</accession>